<keyword evidence="2" id="KW-1185">Reference proteome</keyword>
<dbReference type="GO" id="GO:0016791">
    <property type="term" value="F:phosphatase activity"/>
    <property type="evidence" value="ECO:0007669"/>
    <property type="project" value="UniProtKB-ARBA"/>
</dbReference>
<comment type="caution">
    <text evidence="1">The sequence shown here is derived from an EMBL/GenBank/DDBJ whole genome shotgun (WGS) entry which is preliminary data.</text>
</comment>
<proteinExistence type="predicted"/>
<organism evidence="1 2">
    <name type="scientific">Gracilibacillus boraciitolerans JCM 21714</name>
    <dbReference type="NCBI Taxonomy" id="1298598"/>
    <lineage>
        <taxon>Bacteria</taxon>
        <taxon>Bacillati</taxon>
        <taxon>Bacillota</taxon>
        <taxon>Bacilli</taxon>
        <taxon>Bacillales</taxon>
        <taxon>Bacillaceae</taxon>
        <taxon>Gracilibacillus</taxon>
    </lineage>
</organism>
<dbReference type="CDD" id="cd07516">
    <property type="entry name" value="HAD_Pase"/>
    <property type="match status" value="1"/>
</dbReference>
<dbReference type="InterPro" id="IPR023214">
    <property type="entry name" value="HAD_sf"/>
</dbReference>
<dbReference type="SUPFAM" id="SSF56784">
    <property type="entry name" value="HAD-like"/>
    <property type="match status" value="1"/>
</dbReference>
<name>W4VQF8_9BACI</name>
<protein>
    <submittedName>
        <fullName evidence="1">Hydrolase</fullName>
    </submittedName>
</protein>
<dbReference type="Pfam" id="PF08282">
    <property type="entry name" value="Hydrolase_3"/>
    <property type="match status" value="1"/>
</dbReference>
<dbReference type="Gene3D" id="3.40.50.1000">
    <property type="entry name" value="HAD superfamily/HAD-like"/>
    <property type="match status" value="1"/>
</dbReference>
<sequence length="299" mass="32841">MNDGGDMKMRLIATDLDGTLLNEKHEISKENADAIQKAKDAGVEIMVATGRSYNAAKKPLDKVGLTCPIICLNGAKIYNKEGQIISTAPLEINSCKSIQHTCQKEGMYFELFTNKGGFSESRDKFLEVMVDIAATANPDIDEETIRSRASERFQEEEIKITNDFEALFNQPDIEVYKILAFSLQEQQLSNVYHQLKTNGQLAITSSGESNLEFNHPDAQKGIALEGFAKQAGIDMKDVMAIGGDNYNDVSMLKMAGRGVAMGNANDEIKKLADFTTTSNLDNGVAHAIEEMLSEIQKGK</sequence>
<gene>
    <name evidence="1" type="ORF">JCM21714_4192</name>
</gene>
<dbReference type="GO" id="GO:0000287">
    <property type="term" value="F:magnesium ion binding"/>
    <property type="evidence" value="ECO:0007669"/>
    <property type="project" value="TreeGrafter"/>
</dbReference>
<dbReference type="InterPro" id="IPR006379">
    <property type="entry name" value="HAD-SF_hydro_IIB"/>
</dbReference>
<dbReference type="PROSITE" id="PS01228">
    <property type="entry name" value="COF_1"/>
    <property type="match status" value="1"/>
</dbReference>
<dbReference type="Proteomes" id="UP000019102">
    <property type="component" value="Unassembled WGS sequence"/>
</dbReference>
<dbReference type="STRING" id="1298598.JCM21714_4192"/>
<dbReference type="InterPro" id="IPR000150">
    <property type="entry name" value="Cof"/>
</dbReference>
<dbReference type="PANTHER" id="PTHR10000">
    <property type="entry name" value="PHOSPHOSERINE PHOSPHATASE"/>
    <property type="match status" value="1"/>
</dbReference>
<reference evidence="1 2" key="1">
    <citation type="journal article" date="2014" name="Genome Announc.">
        <title>Draft Genome Sequence of the Boron-Tolerant and Moderately Halotolerant Bacterium Gracilibacillus boraciitolerans JCM 21714T.</title>
        <authorList>
            <person name="Ahmed I."/>
            <person name="Oshima K."/>
            <person name="Suda W."/>
            <person name="Kitamura K."/>
            <person name="Iida T."/>
            <person name="Ohmori Y."/>
            <person name="Fujiwara T."/>
            <person name="Hattori M."/>
            <person name="Ohkuma M."/>
        </authorList>
    </citation>
    <scope>NUCLEOTIDE SEQUENCE [LARGE SCALE GENOMIC DNA]</scope>
    <source>
        <strain evidence="1 2">JCM 21714</strain>
    </source>
</reference>
<dbReference type="EMBL" id="BAVS01000036">
    <property type="protein sequence ID" value="GAE94989.1"/>
    <property type="molecule type" value="Genomic_DNA"/>
</dbReference>
<dbReference type="AlphaFoldDB" id="W4VQF8"/>
<accession>W4VQF8</accession>
<dbReference type="NCBIfam" id="TIGR00099">
    <property type="entry name" value="Cof-subfamily"/>
    <property type="match status" value="1"/>
</dbReference>
<evidence type="ECO:0000313" key="2">
    <source>
        <dbReference type="Proteomes" id="UP000019102"/>
    </source>
</evidence>
<dbReference type="Gene3D" id="3.30.1240.10">
    <property type="match status" value="1"/>
</dbReference>
<dbReference type="GO" id="GO:0005829">
    <property type="term" value="C:cytosol"/>
    <property type="evidence" value="ECO:0007669"/>
    <property type="project" value="TreeGrafter"/>
</dbReference>
<dbReference type="PANTHER" id="PTHR10000:SF55">
    <property type="entry name" value="5-AMINO-6-(5-PHOSPHO-D-RIBITYLAMINO)URACIL PHOSPHATASE YCSE"/>
    <property type="match status" value="1"/>
</dbReference>
<dbReference type="InterPro" id="IPR036412">
    <property type="entry name" value="HAD-like_sf"/>
</dbReference>
<keyword evidence="1" id="KW-0378">Hydrolase</keyword>
<dbReference type="SFLD" id="SFLDG01144">
    <property type="entry name" value="C2.B.4:_PGP_Like"/>
    <property type="match status" value="1"/>
</dbReference>
<dbReference type="eggNOG" id="COG0561">
    <property type="taxonomic scope" value="Bacteria"/>
</dbReference>
<dbReference type="SFLD" id="SFLDG01140">
    <property type="entry name" value="C2.B:_Phosphomannomutase_and_P"/>
    <property type="match status" value="1"/>
</dbReference>
<dbReference type="SFLD" id="SFLDS00003">
    <property type="entry name" value="Haloacid_Dehalogenase"/>
    <property type="match status" value="1"/>
</dbReference>
<evidence type="ECO:0000313" key="1">
    <source>
        <dbReference type="EMBL" id="GAE94989.1"/>
    </source>
</evidence>
<dbReference type="NCBIfam" id="TIGR01484">
    <property type="entry name" value="HAD-SF-IIB"/>
    <property type="match status" value="1"/>
</dbReference>